<dbReference type="AlphaFoldDB" id="A0A8H7Q406"/>
<gene>
    <name evidence="8" type="ORF">INT44_002202</name>
</gene>
<feature type="domain" description="Zn(2)-C6 fungal-type" evidence="7">
    <location>
        <begin position="13"/>
        <end position="43"/>
    </location>
</feature>
<dbReference type="CDD" id="cd00067">
    <property type="entry name" value="GAL4"/>
    <property type="match status" value="2"/>
</dbReference>
<dbReference type="Pfam" id="PF04082">
    <property type="entry name" value="Fungal_trans"/>
    <property type="match status" value="1"/>
</dbReference>
<feature type="region of interest" description="Disordered" evidence="6">
    <location>
        <begin position="109"/>
        <end position="155"/>
    </location>
</feature>
<dbReference type="OrthoDB" id="103349at2759"/>
<keyword evidence="9" id="KW-1185">Reference proteome</keyword>
<organism evidence="8 9">
    <name type="scientific">Umbelopsis vinacea</name>
    <dbReference type="NCBI Taxonomy" id="44442"/>
    <lineage>
        <taxon>Eukaryota</taxon>
        <taxon>Fungi</taxon>
        <taxon>Fungi incertae sedis</taxon>
        <taxon>Mucoromycota</taxon>
        <taxon>Mucoromycotina</taxon>
        <taxon>Umbelopsidomycetes</taxon>
        <taxon>Umbelopsidales</taxon>
        <taxon>Umbelopsidaceae</taxon>
        <taxon>Umbelopsis</taxon>
    </lineage>
</organism>
<dbReference type="PANTHER" id="PTHR47338:SF7">
    <property type="entry name" value="ZN(II)2CYS6 TRANSCRIPTION FACTOR (EUROFUNG)"/>
    <property type="match status" value="1"/>
</dbReference>
<feature type="domain" description="Zn(2)-C6 fungal-type" evidence="7">
    <location>
        <begin position="74"/>
        <end position="104"/>
    </location>
</feature>
<dbReference type="InterPro" id="IPR001138">
    <property type="entry name" value="Zn2Cys6_DnaBD"/>
</dbReference>
<dbReference type="InterPro" id="IPR036864">
    <property type="entry name" value="Zn2-C6_fun-type_DNA-bd_sf"/>
</dbReference>
<evidence type="ECO:0000256" key="2">
    <source>
        <dbReference type="ARBA" id="ARBA00022723"/>
    </source>
</evidence>
<feature type="region of interest" description="Disordered" evidence="6">
    <location>
        <begin position="655"/>
        <end position="678"/>
    </location>
</feature>
<dbReference type="SMART" id="SM00906">
    <property type="entry name" value="Fungal_trans"/>
    <property type="match status" value="1"/>
</dbReference>
<evidence type="ECO:0000256" key="6">
    <source>
        <dbReference type="SAM" id="MobiDB-lite"/>
    </source>
</evidence>
<dbReference type="CDD" id="cd12148">
    <property type="entry name" value="fungal_TF_MHR"/>
    <property type="match status" value="1"/>
</dbReference>
<dbReference type="GO" id="GO:0005634">
    <property type="term" value="C:nucleus"/>
    <property type="evidence" value="ECO:0007669"/>
    <property type="project" value="UniProtKB-SubCell"/>
</dbReference>
<evidence type="ECO:0000313" key="9">
    <source>
        <dbReference type="Proteomes" id="UP000612746"/>
    </source>
</evidence>
<evidence type="ECO:0000313" key="8">
    <source>
        <dbReference type="EMBL" id="KAG2185411.1"/>
    </source>
</evidence>
<dbReference type="SUPFAM" id="SSF57701">
    <property type="entry name" value="Zn2/Cys6 DNA-binding domain"/>
    <property type="match status" value="2"/>
</dbReference>
<protein>
    <recommendedName>
        <fullName evidence="7">Zn(2)-C6 fungal-type domain-containing protein</fullName>
    </recommendedName>
</protein>
<dbReference type="InterPro" id="IPR007219">
    <property type="entry name" value="XnlR_reg_dom"/>
</dbReference>
<dbReference type="PROSITE" id="PS50048">
    <property type="entry name" value="ZN2_CY6_FUNGAL_2"/>
    <property type="match status" value="2"/>
</dbReference>
<dbReference type="GO" id="GO:0003677">
    <property type="term" value="F:DNA binding"/>
    <property type="evidence" value="ECO:0007669"/>
    <property type="project" value="InterPro"/>
</dbReference>
<dbReference type="SMART" id="SM00066">
    <property type="entry name" value="GAL4"/>
    <property type="match status" value="2"/>
</dbReference>
<dbReference type="PANTHER" id="PTHR47338">
    <property type="entry name" value="ZN(II)2CYS6 TRANSCRIPTION FACTOR (EUROFUNG)-RELATED"/>
    <property type="match status" value="1"/>
</dbReference>
<dbReference type="Gene3D" id="4.10.240.10">
    <property type="entry name" value="Zn(2)-C6 fungal-type DNA-binding domain"/>
    <property type="match status" value="2"/>
</dbReference>
<keyword evidence="5" id="KW-0539">Nucleus</keyword>
<dbReference type="GO" id="GO:0006351">
    <property type="term" value="P:DNA-templated transcription"/>
    <property type="evidence" value="ECO:0007669"/>
    <property type="project" value="InterPro"/>
</dbReference>
<dbReference type="Pfam" id="PF00172">
    <property type="entry name" value="Zn_clus"/>
    <property type="match status" value="2"/>
</dbReference>
<dbReference type="Proteomes" id="UP000612746">
    <property type="component" value="Unassembled WGS sequence"/>
</dbReference>
<sequence length="745" mass="83549">MQTNEQKRRSKSGCLTCRARRVKCDTRSGVCGNCSRLHEVCRRGNGPVQSVELTAETMSTLTKAGTVRRRTIRSCLECRNQKRKCSGGRPACNRCAYNNLQCTYTNFPARSSSSVEDTSSSIDGSSRSSHQVDIQQPNTSQPIRPNLTASEVPGNNHGTTVLVTLNADHVRHIGINSSRRTQSYPSSKAVSTHAIRVPISSPIEIQLPDKIMVRMLVERFFSEIYPSRMFGFLHKPTFIFQLDEGHESNVDEKTLLLTICALATKNNHAESPELWEIGSQWANHAQQLLMASTNSISISNLMSVILLHEHESRVGKLSTCFLLTGLAARMSQALQINLEYDFDVLCSDSTMNCTEKECRRRLMWACYLLDSMTASGVKQLQLIDESDIKIQLPCSEDNFLFERPCITETVTPGETLKFANIFNQPISPTSNMDYRAYMIRIVYIRNRVLKYVKRFMEDEDPWLPTSEFSRILSDLMAWKLSCPSDLALTPSVIFIRKEQGLLLPLFQIQILYHLCFCDIFRIVMPGLSYPKTSSIEAIQIAAPVDFIIEKQDSCYQHACDISDIFQYALYHLPEEIGDPGLAIAAHEATRIQIVYTTDIAADRVTDEKLDATVKLIEYNVMYLQAITRRIPGIAKILGAVEKLIQKSPLSIPNIGPNFASRESSPEPPGDTAPQISPEYKLHPLSNFSAMRESIREKHAPQTTRYASSSSSGSPAGPLLDISLLSSMIFTNTEDWLLANQQGVLF</sequence>
<dbReference type="InterPro" id="IPR050815">
    <property type="entry name" value="TF_fung"/>
</dbReference>
<comment type="subcellular location">
    <subcellularLocation>
        <location evidence="1">Nucleus</location>
    </subcellularLocation>
</comment>
<evidence type="ECO:0000256" key="3">
    <source>
        <dbReference type="ARBA" id="ARBA00023015"/>
    </source>
</evidence>
<feature type="compositionally biased region" description="Low complexity" evidence="6">
    <location>
        <begin position="111"/>
        <end position="129"/>
    </location>
</feature>
<reference evidence="8" key="1">
    <citation type="submission" date="2020-12" db="EMBL/GenBank/DDBJ databases">
        <title>Metabolic potential, ecology and presence of endohyphal bacteria is reflected in genomic diversity of Mucoromycotina.</title>
        <authorList>
            <person name="Muszewska A."/>
            <person name="Okrasinska A."/>
            <person name="Steczkiewicz K."/>
            <person name="Drgas O."/>
            <person name="Orlowska M."/>
            <person name="Perlinska-Lenart U."/>
            <person name="Aleksandrzak-Piekarczyk T."/>
            <person name="Szatraj K."/>
            <person name="Zielenkiewicz U."/>
            <person name="Pilsyk S."/>
            <person name="Malc E."/>
            <person name="Mieczkowski P."/>
            <person name="Kruszewska J.S."/>
            <person name="Biernat P."/>
            <person name="Pawlowska J."/>
        </authorList>
    </citation>
    <scope>NUCLEOTIDE SEQUENCE</scope>
    <source>
        <strain evidence="8">WA0000051536</strain>
    </source>
</reference>
<name>A0A8H7Q406_9FUNG</name>
<feature type="compositionally biased region" description="Polar residues" evidence="6">
    <location>
        <begin position="131"/>
        <end position="149"/>
    </location>
</feature>
<evidence type="ECO:0000259" key="7">
    <source>
        <dbReference type="PROSITE" id="PS50048"/>
    </source>
</evidence>
<dbReference type="PROSITE" id="PS00463">
    <property type="entry name" value="ZN2_CY6_FUNGAL_1"/>
    <property type="match status" value="2"/>
</dbReference>
<dbReference type="GO" id="GO:0000981">
    <property type="term" value="F:DNA-binding transcription factor activity, RNA polymerase II-specific"/>
    <property type="evidence" value="ECO:0007669"/>
    <property type="project" value="InterPro"/>
</dbReference>
<dbReference type="GO" id="GO:0008270">
    <property type="term" value="F:zinc ion binding"/>
    <property type="evidence" value="ECO:0007669"/>
    <property type="project" value="InterPro"/>
</dbReference>
<keyword evidence="3" id="KW-0805">Transcription regulation</keyword>
<proteinExistence type="predicted"/>
<keyword evidence="2" id="KW-0479">Metal-binding</keyword>
<comment type="caution">
    <text evidence="8">The sequence shown here is derived from an EMBL/GenBank/DDBJ whole genome shotgun (WGS) entry which is preliminary data.</text>
</comment>
<keyword evidence="4" id="KW-0804">Transcription</keyword>
<evidence type="ECO:0000256" key="1">
    <source>
        <dbReference type="ARBA" id="ARBA00004123"/>
    </source>
</evidence>
<evidence type="ECO:0000256" key="4">
    <source>
        <dbReference type="ARBA" id="ARBA00023163"/>
    </source>
</evidence>
<dbReference type="EMBL" id="JAEPRA010000005">
    <property type="protein sequence ID" value="KAG2185411.1"/>
    <property type="molecule type" value="Genomic_DNA"/>
</dbReference>
<accession>A0A8H7Q406</accession>
<evidence type="ECO:0000256" key="5">
    <source>
        <dbReference type="ARBA" id="ARBA00023242"/>
    </source>
</evidence>